<evidence type="ECO:0000256" key="8">
    <source>
        <dbReference type="ARBA" id="ARBA00023002"/>
    </source>
</evidence>
<dbReference type="Pfam" id="PF00067">
    <property type="entry name" value="p450"/>
    <property type="match status" value="1"/>
</dbReference>
<dbReference type="PRINTS" id="PR00463">
    <property type="entry name" value="EP450I"/>
</dbReference>
<evidence type="ECO:0000313" key="14">
    <source>
        <dbReference type="EMBL" id="KAJ8422184.1"/>
    </source>
</evidence>
<evidence type="ECO:0000256" key="4">
    <source>
        <dbReference type="ARBA" id="ARBA00022617"/>
    </source>
</evidence>
<dbReference type="Proteomes" id="UP001153076">
    <property type="component" value="Unassembled WGS sequence"/>
</dbReference>
<reference evidence="14" key="1">
    <citation type="submission" date="2022-04" db="EMBL/GenBank/DDBJ databases">
        <title>Carnegiea gigantea Genome sequencing and assembly v2.</title>
        <authorList>
            <person name="Copetti D."/>
            <person name="Sanderson M.J."/>
            <person name="Burquez A."/>
            <person name="Wojciechowski M.F."/>
        </authorList>
    </citation>
    <scope>NUCLEOTIDE SEQUENCE</scope>
    <source>
        <strain evidence="14">SGP5-SGP5p</strain>
        <tissue evidence="14">Aerial part</tissue>
    </source>
</reference>
<dbReference type="InterPro" id="IPR036396">
    <property type="entry name" value="Cyt_P450_sf"/>
</dbReference>
<dbReference type="GO" id="GO:0005506">
    <property type="term" value="F:iron ion binding"/>
    <property type="evidence" value="ECO:0007669"/>
    <property type="project" value="InterPro"/>
</dbReference>
<accession>A0A9Q1GN20</accession>
<keyword evidence="7" id="KW-1133">Transmembrane helix</keyword>
<dbReference type="SUPFAM" id="SSF48264">
    <property type="entry name" value="Cytochrome P450"/>
    <property type="match status" value="1"/>
</dbReference>
<evidence type="ECO:0000256" key="10">
    <source>
        <dbReference type="ARBA" id="ARBA00023033"/>
    </source>
</evidence>
<dbReference type="InterPro" id="IPR017972">
    <property type="entry name" value="Cyt_P450_CS"/>
</dbReference>
<evidence type="ECO:0000256" key="11">
    <source>
        <dbReference type="ARBA" id="ARBA00023136"/>
    </source>
</evidence>
<gene>
    <name evidence="14" type="ORF">Cgig2_022422</name>
</gene>
<dbReference type="InterPro" id="IPR001128">
    <property type="entry name" value="Cyt_P450"/>
</dbReference>
<keyword evidence="6 12" id="KW-0479">Metal-binding</keyword>
<sequence length="586" mass="65765">MDPIHQYLLSLLLPFLAYKLYKKLTLRLPPGPFPWPILGNIYNMSPVLFRCFADWAGFYGPIISVWFGSTLNVVVSSSELAREVLKENDQQLANRHRFRSAANFSKDGKDLLWADYGPHYVKMRAVCTVELFSPKRLEALRPIREDEATSMVESIFKNCTNPENKGKSLVVKRYLESVVFNNITRLALGKRFDSMEGVKGNEQGSELKAIAANWFKLGPSLALAEHIPWLRWMFPAFHKEEEEEASFAKDRAMMDELVKQIIEEHAIECEKSGGEAKKHHFVDALLSVKEEYDLCDDTIISLLLDMIAVGMDTTISAIEWAMAELMKNPRVLQKAQAELDGVVGPIRVMTEWDFSNLPYLRCITKEALRLHPPTPLMLPHRSNTHVKVGGYDIPKGSNVHVNVWAIARDPTIWKSPLEFRPERFVEEDVDLKGHDFRLLPFGSGRRACPGAQLGVNLVTSTLGHLIHHFDWALEDGMKLEDIDMGERSGFVAHMRSPLQVVATPSSRPCLRVPKVWNPMGPREISMLGSACLLSLDSGPAGDSVKRDPLGWALLLLLILGVVEPRPAGLVSVADCRPNPSLGEDTS</sequence>
<feature type="binding site" description="axial binding residue" evidence="12">
    <location>
        <position position="448"/>
    </location>
    <ligand>
        <name>heme</name>
        <dbReference type="ChEBI" id="CHEBI:30413"/>
    </ligand>
    <ligandPart>
        <name>Fe</name>
        <dbReference type="ChEBI" id="CHEBI:18248"/>
    </ligandPart>
</feature>
<evidence type="ECO:0000256" key="12">
    <source>
        <dbReference type="PIRSR" id="PIRSR602401-1"/>
    </source>
</evidence>
<comment type="cofactor">
    <cofactor evidence="1 12">
        <name>heme</name>
        <dbReference type="ChEBI" id="CHEBI:30413"/>
    </cofactor>
</comment>
<dbReference type="PANTHER" id="PTHR47944">
    <property type="entry name" value="CYTOCHROME P450 98A9"/>
    <property type="match status" value="1"/>
</dbReference>
<evidence type="ECO:0000256" key="9">
    <source>
        <dbReference type="ARBA" id="ARBA00023004"/>
    </source>
</evidence>
<dbReference type="Gene3D" id="1.10.630.10">
    <property type="entry name" value="Cytochrome P450"/>
    <property type="match status" value="1"/>
</dbReference>
<dbReference type="GO" id="GO:0016705">
    <property type="term" value="F:oxidoreductase activity, acting on paired donors, with incorporation or reduction of molecular oxygen"/>
    <property type="evidence" value="ECO:0007669"/>
    <property type="project" value="InterPro"/>
</dbReference>
<comment type="caution">
    <text evidence="14">The sequence shown here is derived from an EMBL/GenBank/DDBJ whole genome shotgun (WGS) entry which is preliminary data.</text>
</comment>
<organism evidence="14 15">
    <name type="scientific">Carnegiea gigantea</name>
    <dbReference type="NCBI Taxonomy" id="171969"/>
    <lineage>
        <taxon>Eukaryota</taxon>
        <taxon>Viridiplantae</taxon>
        <taxon>Streptophyta</taxon>
        <taxon>Embryophyta</taxon>
        <taxon>Tracheophyta</taxon>
        <taxon>Spermatophyta</taxon>
        <taxon>Magnoliopsida</taxon>
        <taxon>eudicotyledons</taxon>
        <taxon>Gunneridae</taxon>
        <taxon>Pentapetalae</taxon>
        <taxon>Caryophyllales</taxon>
        <taxon>Cactineae</taxon>
        <taxon>Cactaceae</taxon>
        <taxon>Cactoideae</taxon>
        <taxon>Echinocereeae</taxon>
        <taxon>Carnegiea</taxon>
    </lineage>
</organism>
<dbReference type="OrthoDB" id="2789670at2759"/>
<evidence type="ECO:0000256" key="3">
    <source>
        <dbReference type="ARBA" id="ARBA00010617"/>
    </source>
</evidence>
<evidence type="ECO:0000256" key="7">
    <source>
        <dbReference type="ARBA" id="ARBA00022989"/>
    </source>
</evidence>
<proteinExistence type="inferred from homology"/>
<evidence type="ECO:0000313" key="15">
    <source>
        <dbReference type="Proteomes" id="UP001153076"/>
    </source>
</evidence>
<dbReference type="AlphaFoldDB" id="A0A9Q1GN20"/>
<comment type="similarity">
    <text evidence="3 13">Belongs to the cytochrome P450 family.</text>
</comment>
<dbReference type="FunFam" id="1.10.630.10:FF:000039">
    <property type="entry name" value="Cytochrome P450"/>
    <property type="match status" value="1"/>
</dbReference>
<protein>
    <recommendedName>
        <fullName evidence="16">Cytochrome P450</fullName>
    </recommendedName>
</protein>
<comment type="subcellular location">
    <subcellularLocation>
        <location evidence="2">Membrane</location>
        <topology evidence="2">Single-pass membrane protein</topology>
    </subcellularLocation>
</comment>
<dbReference type="InterPro" id="IPR002401">
    <property type="entry name" value="Cyt_P450_E_grp-I"/>
</dbReference>
<dbReference type="PRINTS" id="PR00385">
    <property type="entry name" value="P450"/>
</dbReference>
<dbReference type="EMBL" id="JAKOGI010002351">
    <property type="protein sequence ID" value="KAJ8422184.1"/>
    <property type="molecule type" value="Genomic_DNA"/>
</dbReference>
<dbReference type="GO" id="GO:0004497">
    <property type="term" value="F:monooxygenase activity"/>
    <property type="evidence" value="ECO:0007669"/>
    <property type="project" value="UniProtKB-KW"/>
</dbReference>
<keyword evidence="11" id="KW-0472">Membrane</keyword>
<evidence type="ECO:0000256" key="5">
    <source>
        <dbReference type="ARBA" id="ARBA00022692"/>
    </source>
</evidence>
<keyword evidence="9 12" id="KW-0408">Iron</keyword>
<evidence type="ECO:0008006" key="16">
    <source>
        <dbReference type="Google" id="ProtNLM"/>
    </source>
</evidence>
<name>A0A9Q1GN20_9CARY</name>
<evidence type="ECO:0000256" key="2">
    <source>
        <dbReference type="ARBA" id="ARBA00004167"/>
    </source>
</evidence>
<keyword evidence="5" id="KW-0812">Transmembrane</keyword>
<keyword evidence="15" id="KW-1185">Reference proteome</keyword>
<dbReference type="PANTHER" id="PTHR47944:SF10">
    <property type="entry name" value="CYTOCHROME P450 98A9"/>
    <property type="match status" value="1"/>
</dbReference>
<keyword evidence="8 13" id="KW-0560">Oxidoreductase</keyword>
<evidence type="ECO:0000256" key="6">
    <source>
        <dbReference type="ARBA" id="ARBA00022723"/>
    </source>
</evidence>
<keyword evidence="10 13" id="KW-0503">Monooxygenase</keyword>
<dbReference type="GO" id="GO:0016020">
    <property type="term" value="C:membrane"/>
    <property type="evidence" value="ECO:0007669"/>
    <property type="project" value="UniProtKB-SubCell"/>
</dbReference>
<keyword evidence="4 12" id="KW-0349">Heme</keyword>
<evidence type="ECO:0000256" key="13">
    <source>
        <dbReference type="RuleBase" id="RU000461"/>
    </source>
</evidence>
<dbReference type="PROSITE" id="PS00086">
    <property type="entry name" value="CYTOCHROME_P450"/>
    <property type="match status" value="1"/>
</dbReference>
<dbReference type="GO" id="GO:0020037">
    <property type="term" value="F:heme binding"/>
    <property type="evidence" value="ECO:0007669"/>
    <property type="project" value="InterPro"/>
</dbReference>
<evidence type="ECO:0000256" key="1">
    <source>
        <dbReference type="ARBA" id="ARBA00001971"/>
    </source>
</evidence>